<dbReference type="EMBL" id="CADCTH010000240">
    <property type="protein sequence ID" value="CAA9246912.1"/>
    <property type="molecule type" value="Genomic_DNA"/>
</dbReference>
<dbReference type="AlphaFoldDB" id="A0A6J4ID36"/>
<organism evidence="2">
    <name type="scientific">uncultured Actinomycetospora sp</name>
    <dbReference type="NCBI Taxonomy" id="1135996"/>
    <lineage>
        <taxon>Bacteria</taxon>
        <taxon>Bacillati</taxon>
        <taxon>Actinomycetota</taxon>
        <taxon>Actinomycetes</taxon>
        <taxon>Pseudonocardiales</taxon>
        <taxon>Pseudonocardiaceae</taxon>
        <taxon>Actinomycetospora</taxon>
        <taxon>environmental samples</taxon>
    </lineage>
</organism>
<feature type="non-terminal residue" evidence="2">
    <location>
        <position position="1"/>
    </location>
</feature>
<reference evidence="2" key="1">
    <citation type="submission" date="2020-02" db="EMBL/GenBank/DDBJ databases">
        <authorList>
            <person name="Meier V. D."/>
        </authorList>
    </citation>
    <scope>NUCLEOTIDE SEQUENCE</scope>
    <source>
        <strain evidence="2">AVDCRST_MAG54</strain>
    </source>
</reference>
<evidence type="ECO:0000256" key="1">
    <source>
        <dbReference type="SAM" id="MobiDB-lite"/>
    </source>
</evidence>
<evidence type="ECO:0000313" key="2">
    <source>
        <dbReference type="EMBL" id="CAA9246912.1"/>
    </source>
</evidence>
<feature type="compositionally biased region" description="Basic and acidic residues" evidence="1">
    <location>
        <begin position="1"/>
        <end position="11"/>
    </location>
</feature>
<gene>
    <name evidence="2" type="ORF">AVDCRST_MAG54-1801</name>
</gene>
<feature type="compositionally biased region" description="Basic residues" evidence="1">
    <location>
        <begin position="14"/>
        <end position="27"/>
    </location>
</feature>
<sequence>ACAPPRAERPGRGPGRRAPRPRRRVRRGRDGSR</sequence>
<proteinExistence type="predicted"/>
<protein>
    <submittedName>
        <fullName evidence="2">Uncharacterized protein</fullName>
    </submittedName>
</protein>
<accession>A0A6J4ID36</accession>
<feature type="region of interest" description="Disordered" evidence="1">
    <location>
        <begin position="1"/>
        <end position="33"/>
    </location>
</feature>
<name>A0A6J4ID36_9PSEU</name>
<feature type="non-terminal residue" evidence="2">
    <location>
        <position position="33"/>
    </location>
</feature>